<accession>X1QTQ1</accession>
<evidence type="ECO:0008006" key="2">
    <source>
        <dbReference type="Google" id="ProtNLM"/>
    </source>
</evidence>
<evidence type="ECO:0000313" key="1">
    <source>
        <dbReference type="EMBL" id="GAI71628.1"/>
    </source>
</evidence>
<reference evidence="1" key="1">
    <citation type="journal article" date="2014" name="Front. Microbiol.">
        <title>High frequency of phylogenetically diverse reductive dehalogenase-homologous genes in deep subseafloor sedimentary metagenomes.</title>
        <authorList>
            <person name="Kawai M."/>
            <person name="Futagami T."/>
            <person name="Toyoda A."/>
            <person name="Takaki Y."/>
            <person name="Nishi S."/>
            <person name="Hori S."/>
            <person name="Arai W."/>
            <person name="Tsubouchi T."/>
            <person name="Morono Y."/>
            <person name="Uchiyama I."/>
            <person name="Ito T."/>
            <person name="Fujiyama A."/>
            <person name="Inagaki F."/>
            <person name="Takami H."/>
        </authorList>
    </citation>
    <scope>NUCLEOTIDE SEQUENCE</scope>
    <source>
        <strain evidence="1">Expedition CK06-06</strain>
    </source>
</reference>
<feature type="non-terminal residue" evidence="1">
    <location>
        <position position="422"/>
    </location>
</feature>
<gene>
    <name evidence="1" type="ORF">S12H4_06902</name>
</gene>
<dbReference type="Gene3D" id="2.130.10.10">
    <property type="entry name" value="YVTN repeat-like/Quinoprotein amine dehydrogenase"/>
    <property type="match status" value="2"/>
</dbReference>
<dbReference type="EMBL" id="BARW01002489">
    <property type="protein sequence ID" value="GAI71628.1"/>
    <property type="molecule type" value="Genomic_DNA"/>
</dbReference>
<name>X1QTQ1_9ZZZZ</name>
<proteinExistence type="predicted"/>
<organism evidence="1">
    <name type="scientific">marine sediment metagenome</name>
    <dbReference type="NCBI Taxonomy" id="412755"/>
    <lineage>
        <taxon>unclassified sequences</taxon>
        <taxon>metagenomes</taxon>
        <taxon>ecological metagenomes</taxon>
    </lineage>
</organism>
<comment type="caution">
    <text evidence="1">The sequence shown here is derived from an EMBL/GenBank/DDBJ whole genome shotgun (WGS) entry which is preliminary data.</text>
</comment>
<sequence length="422" mass="47339">EPFIFSLNEIYTIAGTIGKSLDGGENFKRVTNMVGGDNHDMWIDPLIPDRMVVGNDQYVSISTNRGESWHGVSLPIAQMYHVYVDNQIPYYVYGNRQDGPSFRGPSNSLFGKRGIPSGLWHSVGGSECGFAIPDPVDNNIIWSGNFEGLDRFDLRTGHSRAVDVWPIDNYGSAASTAKYRWQWTFPIAISPHDHNKIYVGSQYVHQTTNGGESWEIISPDLTTNDKSKQQLTGGITQDDTQPTYCCVLFAIAESPVEQGLIWTGSNDGLVHVTRDGGSNWTNVTRNFPDLPPWGTVSNLEPSRYEAGTCYITIDFHQVNIRDPHVYKTTDYGKNWTSISSDIPKSELSYAHCVREDPVRKGLLYLGTENALYVSFNDGKNWIPLQNNLPHAPVHWLTIQEHFNDLVIGTYGRGFWILDDITP</sequence>
<dbReference type="InterPro" id="IPR015943">
    <property type="entry name" value="WD40/YVTN_repeat-like_dom_sf"/>
</dbReference>
<protein>
    <recommendedName>
        <fullName evidence="2">Sortilin N-terminal domain-containing protein</fullName>
    </recommendedName>
</protein>
<dbReference type="SUPFAM" id="SSF110296">
    <property type="entry name" value="Oligoxyloglucan reducing end-specific cellobiohydrolase"/>
    <property type="match status" value="1"/>
</dbReference>
<dbReference type="AlphaFoldDB" id="X1QTQ1"/>
<feature type="non-terminal residue" evidence="1">
    <location>
        <position position="1"/>
    </location>
</feature>